<proteinExistence type="predicted"/>
<dbReference type="AlphaFoldDB" id="A0A131Y9Y9"/>
<reference evidence="2" key="1">
    <citation type="journal article" date="2016" name="Ticks Tick Borne Dis.">
        <title>De novo assembly and annotation of the salivary gland transcriptome of Rhipicephalus appendiculatus male and female ticks during blood feeding.</title>
        <authorList>
            <person name="de Castro M.H."/>
            <person name="de Klerk D."/>
            <person name="Pienaar R."/>
            <person name="Latif A.A."/>
            <person name="Rees D.J."/>
            <person name="Mans B.J."/>
        </authorList>
    </citation>
    <scope>NUCLEOTIDE SEQUENCE</scope>
    <source>
        <tissue evidence="2">Salivary glands</tissue>
    </source>
</reference>
<keyword evidence="1" id="KW-0732">Signal</keyword>
<feature type="signal peptide" evidence="1">
    <location>
        <begin position="1"/>
        <end position="17"/>
    </location>
</feature>
<accession>A0A131Y9Y9</accession>
<name>A0A131Y9Y9_RHIAP</name>
<evidence type="ECO:0000256" key="1">
    <source>
        <dbReference type="SAM" id="SignalP"/>
    </source>
</evidence>
<evidence type="ECO:0000313" key="2">
    <source>
        <dbReference type="EMBL" id="JAP76079.1"/>
    </source>
</evidence>
<organism evidence="2">
    <name type="scientific">Rhipicephalus appendiculatus</name>
    <name type="common">Brown ear tick</name>
    <dbReference type="NCBI Taxonomy" id="34631"/>
    <lineage>
        <taxon>Eukaryota</taxon>
        <taxon>Metazoa</taxon>
        <taxon>Ecdysozoa</taxon>
        <taxon>Arthropoda</taxon>
        <taxon>Chelicerata</taxon>
        <taxon>Arachnida</taxon>
        <taxon>Acari</taxon>
        <taxon>Parasitiformes</taxon>
        <taxon>Ixodida</taxon>
        <taxon>Ixodoidea</taxon>
        <taxon>Ixodidae</taxon>
        <taxon>Rhipicephalinae</taxon>
        <taxon>Rhipicephalus</taxon>
        <taxon>Rhipicephalus</taxon>
    </lineage>
</organism>
<evidence type="ECO:0008006" key="3">
    <source>
        <dbReference type="Google" id="ProtNLM"/>
    </source>
</evidence>
<protein>
    <recommendedName>
        <fullName evidence="3">Secreted protein</fullName>
    </recommendedName>
</protein>
<sequence length="99" mass="11221">MFVLLVICFYTSRLSLTFSPYFGENSPFQVTFMADLQAYKQGRTHTHTHTNLQGEIIFFPVKKNFDIKPQVIHGANQSAAIFRLLAKTLALRSPLLDSA</sequence>
<feature type="chain" id="PRO_5007284399" description="Secreted protein" evidence="1">
    <location>
        <begin position="18"/>
        <end position="99"/>
    </location>
</feature>
<dbReference type="EMBL" id="GEDV01012478">
    <property type="protein sequence ID" value="JAP76079.1"/>
    <property type="molecule type" value="Transcribed_RNA"/>
</dbReference>